<sequence>MALRIVPVGPDTVEQWRAVHNEIIPAHQLTADEMRDRLTRNRLTLAYDADVLVGNATIRPPRSDGTTATVIVRILPPYRRRGFGSRYLDAMLAEARTMGARRIETVVLAANADGLAFAVRRGFVEFDRYVVDDETAEFVDLYLEDGPRGSADEQEQ</sequence>
<organism evidence="4 5">
    <name type="scientific">Luedemannella flava</name>
    <dbReference type="NCBI Taxonomy" id="349316"/>
    <lineage>
        <taxon>Bacteria</taxon>
        <taxon>Bacillati</taxon>
        <taxon>Actinomycetota</taxon>
        <taxon>Actinomycetes</taxon>
        <taxon>Micromonosporales</taxon>
        <taxon>Micromonosporaceae</taxon>
        <taxon>Luedemannella</taxon>
    </lineage>
</organism>
<reference evidence="4 5" key="1">
    <citation type="journal article" date="2019" name="Int. J. Syst. Evol. Microbiol.">
        <title>The Global Catalogue of Microorganisms (GCM) 10K type strain sequencing project: providing services to taxonomists for standard genome sequencing and annotation.</title>
        <authorList>
            <consortium name="The Broad Institute Genomics Platform"/>
            <consortium name="The Broad Institute Genome Sequencing Center for Infectious Disease"/>
            <person name="Wu L."/>
            <person name="Ma J."/>
        </authorList>
    </citation>
    <scope>NUCLEOTIDE SEQUENCE [LARGE SCALE GENOMIC DNA]</scope>
    <source>
        <strain evidence="4 5">JCM 13250</strain>
    </source>
</reference>
<proteinExistence type="predicted"/>
<keyword evidence="1" id="KW-0808">Transferase</keyword>
<dbReference type="SUPFAM" id="SSF55729">
    <property type="entry name" value="Acyl-CoA N-acyltransferases (Nat)"/>
    <property type="match status" value="1"/>
</dbReference>
<gene>
    <name evidence="4" type="ORF">GCM10009682_63770</name>
</gene>
<dbReference type="RefSeq" id="WP_344140615.1">
    <property type="nucleotide sequence ID" value="NZ_BAAALT010000364.1"/>
</dbReference>
<dbReference type="InterPro" id="IPR050832">
    <property type="entry name" value="Bact_Acetyltransf"/>
</dbReference>
<dbReference type="EMBL" id="BAAALT010000364">
    <property type="protein sequence ID" value="GAA1838699.1"/>
    <property type="molecule type" value="Genomic_DNA"/>
</dbReference>
<dbReference type="InterPro" id="IPR000182">
    <property type="entry name" value="GNAT_dom"/>
</dbReference>
<dbReference type="Pfam" id="PF00583">
    <property type="entry name" value="Acetyltransf_1"/>
    <property type="match status" value="1"/>
</dbReference>
<keyword evidence="2" id="KW-0012">Acyltransferase</keyword>
<evidence type="ECO:0000256" key="1">
    <source>
        <dbReference type="ARBA" id="ARBA00022679"/>
    </source>
</evidence>
<evidence type="ECO:0000313" key="4">
    <source>
        <dbReference type="EMBL" id="GAA1838699.1"/>
    </source>
</evidence>
<dbReference type="InterPro" id="IPR016181">
    <property type="entry name" value="Acyl_CoA_acyltransferase"/>
</dbReference>
<evidence type="ECO:0000259" key="3">
    <source>
        <dbReference type="PROSITE" id="PS51186"/>
    </source>
</evidence>
<accession>A0ABN2MUU1</accession>
<protein>
    <recommendedName>
        <fullName evidence="3">N-acetyltransferase domain-containing protein</fullName>
    </recommendedName>
</protein>
<keyword evidence="5" id="KW-1185">Reference proteome</keyword>
<dbReference type="PANTHER" id="PTHR43877">
    <property type="entry name" value="AMINOALKYLPHOSPHONATE N-ACETYLTRANSFERASE-RELATED-RELATED"/>
    <property type="match status" value="1"/>
</dbReference>
<dbReference type="Gene3D" id="3.40.630.30">
    <property type="match status" value="1"/>
</dbReference>
<dbReference type="Proteomes" id="UP001500218">
    <property type="component" value="Unassembled WGS sequence"/>
</dbReference>
<evidence type="ECO:0000256" key="2">
    <source>
        <dbReference type="ARBA" id="ARBA00023315"/>
    </source>
</evidence>
<comment type="caution">
    <text evidence="4">The sequence shown here is derived from an EMBL/GenBank/DDBJ whole genome shotgun (WGS) entry which is preliminary data.</text>
</comment>
<dbReference type="PROSITE" id="PS51186">
    <property type="entry name" value="GNAT"/>
    <property type="match status" value="1"/>
</dbReference>
<evidence type="ECO:0000313" key="5">
    <source>
        <dbReference type="Proteomes" id="UP001500218"/>
    </source>
</evidence>
<feature type="domain" description="N-acetyltransferase" evidence="3">
    <location>
        <begin position="3"/>
        <end position="144"/>
    </location>
</feature>
<dbReference type="CDD" id="cd04301">
    <property type="entry name" value="NAT_SF"/>
    <property type="match status" value="1"/>
</dbReference>
<name>A0ABN2MUU1_9ACTN</name>